<sequence>MGECNIDHSKTDTLKKLESQKEFLPLTLYNELTQYLEEAPIQDNLNELFHFLKKYDLSSTDEQSDRNEKMRNLINS</sequence>
<keyword evidence="2" id="KW-1185">Reference proteome</keyword>
<evidence type="ECO:0000313" key="1">
    <source>
        <dbReference type="EMBL" id="MDC3421031.1"/>
    </source>
</evidence>
<accession>A0A9X4AII8</accession>
<organism evidence="1 2">
    <name type="scientific">Aquibacillus koreensis</name>
    <dbReference type="NCBI Taxonomy" id="279446"/>
    <lineage>
        <taxon>Bacteria</taxon>
        <taxon>Bacillati</taxon>
        <taxon>Bacillota</taxon>
        <taxon>Bacilli</taxon>
        <taxon>Bacillales</taxon>
        <taxon>Bacillaceae</taxon>
        <taxon>Aquibacillus</taxon>
    </lineage>
</organism>
<evidence type="ECO:0000313" key="2">
    <source>
        <dbReference type="Proteomes" id="UP001145072"/>
    </source>
</evidence>
<dbReference type="AlphaFoldDB" id="A0A9X4AII8"/>
<proteinExistence type="predicted"/>
<comment type="caution">
    <text evidence="1">The sequence shown here is derived from an EMBL/GenBank/DDBJ whole genome shotgun (WGS) entry which is preliminary data.</text>
</comment>
<dbReference type="RefSeq" id="WP_259867606.1">
    <property type="nucleotide sequence ID" value="NZ_JAMQJZ010000008.1"/>
</dbReference>
<reference evidence="1" key="1">
    <citation type="submission" date="2022-06" db="EMBL/GenBank/DDBJ databases">
        <title>Aquibacillus sp. a new bacterium isolated from soil saline samples.</title>
        <authorList>
            <person name="Galisteo C."/>
            <person name="De La Haba R."/>
            <person name="Sanchez-Porro C."/>
            <person name="Ventosa A."/>
        </authorList>
    </citation>
    <scope>NUCLEOTIDE SEQUENCE</scope>
    <source>
        <strain evidence="1">JCM 12387</strain>
    </source>
</reference>
<name>A0A9X4AII8_9BACI</name>
<gene>
    <name evidence="1" type="ORF">NC661_11680</name>
</gene>
<dbReference type="EMBL" id="JAMQJZ010000008">
    <property type="protein sequence ID" value="MDC3421031.1"/>
    <property type="molecule type" value="Genomic_DNA"/>
</dbReference>
<dbReference type="Proteomes" id="UP001145072">
    <property type="component" value="Unassembled WGS sequence"/>
</dbReference>
<protein>
    <submittedName>
        <fullName evidence="1">Group-specific protein</fullName>
    </submittedName>
</protein>